<dbReference type="Pfam" id="PF04020">
    <property type="entry name" value="Phage_holin_4_2"/>
    <property type="match status" value="1"/>
</dbReference>
<gene>
    <name evidence="2" type="ORF">TEMA_04530</name>
</gene>
<dbReference type="InterPro" id="IPR007165">
    <property type="entry name" value="Phage_holin_4_2"/>
</dbReference>
<reference evidence="2 3" key="1">
    <citation type="submission" date="2022-07" db="EMBL/GenBank/DDBJ databases">
        <title>Genome sequence of Terrisporobacter mayombei DSM6539.</title>
        <authorList>
            <person name="Boeer T."/>
            <person name="Bengelsdorf F.R."/>
            <person name="Daniel R."/>
            <person name="Poehlein A."/>
        </authorList>
    </citation>
    <scope>NUCLEOTIDE SEQUENCE [LARGE SCALE GENOMIC DNA]</scope>
    <source>
        <strain evidence="2 3">DSM 6539</strain>
    </source>
</reference>
<proteinExistence type="predicted"/>
<dbReference type="RefSeq" id="WP_228104401.1">
    <property type="nucleotide sequence ID" value="NZ_CP101637.1"/>
</dbReference>
<keyword evidence="1" id="KW-1133">Transmembrane helix</keyword>
<accession>A0ABY9PZF7</accession>
<dbReference type="PANTHER" id="PTHR37309:SF1">
    <property type="entry name" value="SLR0284 PROTEIN"/>
    <property type="match status" value="1"/>
</dbReference>
<feature type="transmembrane region" description="Helical" evidence="1">
    <location>
        <begin position="75"/>
        <end position="92"/>
    </location>
</feature>
<keyword evidence="3" id="KW-1185">Reference proteome</keyword>
<dbReference type="Proteomes" id="UP001235030">
    <property type="component" value="Chromosome"/>
</dbReference>
<feature type="transmembrane region" description="Helical" evidence="1">
    <location>
        <begin position="44"/>
        <end position="63"/>
    </location>
</feature>
<protein>
    <recommendedName>
        <fullName evidence="4">Phage holin family protein</fullName>
    </recommendedName>
</protein>
<evidence type="ECO:0000313" key="3">
    <source>
        <dbReference type="Proteomes" id="UP001235030"/>
    </source>
</evidence>
<feature type="transmembrane region" description="Helical" evidence="1">
    <location>
        <begin position="21"/>
        <end position="38"/>
    </location>
</feature>
<dbReference type="EMBL" id="CP101637">
    <property type="protein sequence ID" value="WMT80140.1"/>
    <property type="molecule type" value="Genomic_DNA"/>
</dbReference>
<sequence length="121" mass="13177">MEHDYNEKGNNGSIIRWIGRFILVAVILMITSYLTPGFTIRGMWSFLLAAVIISLLDYFVELFMGVDASPFGKGIKGFIIAAIIIYATQFFVPNMGVSILGAVLAAVVIGVLDAIFPARAM</sequence>
<feature type="transmembrane region" description="Helical" evidence="1">
    <location>
        <begin position="98"/>
        <end position="116"/>
    </location>
</feature>
<evidence type="ECO:0000313" key="2">
    <source>
        <dbReference type="EMBL" id="WMT80140.1"/>
    </source>
</evidence>
<keyword evidence="1" id="KW-0472">Membrane</keyword>
<dbReference type="PANTHER" id="PTHR37309">
    <property type="entry name" value="SLR0284 PROTEIN"/>
    <property type="match status" value="1"/>
</dbReference>
<keyword evidence="1" id="KW-0812">Transmembrane</keyword>
<evidence type="ECO:0008006" key="4">
    <source>
        <dbReference type="Google" id="ProtNLM"/>
    </source>
</evidence>
<organism evidence="2 3">
    <name type="scientific">Terrisporobacter mayombei</name>
    <dbReference type="NCBI Taxonomy" id="1541"/>
    <lineage>
        <taxon>Bacteria</taxon>
        <taxon>Bacillati</taxon>
        <taxon>Bacillota</taxon>
        <taxon>Clostridia</taxon>
        <taxon>Peptostreptococcales</taxon>
        <taxon>Peptostreptococcaceae</taxon>
        <taxon>Terrisporobacter</taxon>
    </lineage>
</organism>
<name>A0ABY9PZF7_9FIRM</name>
<evidence type="ECO:0000256" key="1">
    <source>
        <dbReference type="SAM" id="Phobius"/>
    </source>
</evidence>